<dbReference type="OMA" id="LIAKYSW"/>
<dbReference type="OrthoDB" id="5817875at2759"/>
<dbReference type="HOGENOM" id="CLU_110842_0_0_1"/>
<proteinExistence type="predicted"/>
<sequence>MTSEQINDLIAKYSWQREPYLAIPYPAFNTVLRDITEEGLNKISEEVVHLSEAVFPTPPFPVKGILWNPNLRLMIPLVFRETDNPNGKALNVWCVFDTTCLHTFLSVKTIKALVGEEETVKGGYYFFDIQVPNNGVTCCVSRVGSEFEHANIIGMDAIRHLRVSPVFNLVQGTFSLVNAKNDE</sequence>
<reference evidence="2" key="1">
    <citation type="submission" date="2011-07" db="EMBL/GenBank/DDBJ databases">
        <authorList>
            <consortium name="Caenorhabditis brenneri Sequencing and Analysis Consortium"/>
            <person name="Wilson R.K."/>
        </authorList>
    </citation>
    <scope>NUCLEOTIDE SEQUENCE [LARGE SCALE GENOMIC DNA]</scope>
    <source>
        <strain evidence="2">PB2801</strain>
    </source>
</reference>
<evidence type="ECO:0000313" key="2">
    <source>
        <dbReference type="Proteomes" id="UP000008068"/>
    </source>
</evidence>
<evidence type="ECO:0000313" key="1">
    <source>
        <dbReference type="EMBL" id="EGT37411.1"/>
    </source>
</evidence>
<gene>
    <name evidence="1" type="ORF">CAEBREN_16622</name>
</gene>
<dbReference type="EMBL" id="GL379802">
    <property type="protein sequence ID" value="EGT37411.1"/>
    <property type="molecule type" value="Genomic_DNA"/>
</dbReference>
<accession>G0MMC5</accession>
<dbReference type="STRING" id="135651.G0MMC5"/>
<protein>
    <submittedName>
        <fullName evidence="1">Uncharacterized protein</fullName>
    </submittedName>
</protein>
<dbReference type="eggNOG" id="ENOG502TE0Q">
    <property type="taxonomic scope" value="Eukaryota"/>
</dbReference>
<dbReference type="Proteomes" id="UP000008068">
    <property type="component" value="Unassembled WGS sequence"/>
</dbReference>
<keyword evidence="2" id="KW-1185">Reference proteome</keyword>
<dbReference type="InParanoid" id="G0MMC5"/>
<organism evidence="2">
    <name type="scientific">Caenorhabditis brenneri</name>
    <name type="common">Nematode worm</name>
    <dbReference type="NCBI Taxonomy" id="135651"/>
    <lineage>
        <taxon>Eukaryota</taxon>
        <taxon>Metazoa</taxon>
        <taxon>Ecdysozoa</taxon>
        <taxon>Nematoda</taxon>
        <taxon>Chromadorea</taxon>
        <taxon>Rhabditida</taxon>
        <taxon>Rhabditina</taxon>
        <taxon>Rhabditomorpha</taxon>
        <taxon>Rhabditoidea</taxon>
        <taxon>Rhabditidae</taxon>
        <taxon>Peloderinae</taxon>
        <taxon>Caenorhabditis</taxon>
    </lineage>
</organism>
<name>G0MMC5_CAEBE</name>
<dbReference type="AlphaFoldDB" id="G0MMC5"/>